<organism evidence="17 18">
    <name type="scientific">Arsenicitalea aurantiaca</name>
    <dbReference type="NCBI Taxonomy" id="1783274"/>
    <lineage>
        <taxon>Bacteria</taxon>
        <taxon>Pseudomonadati</taxon>
        <taxon>Pseudomonadota</taxon>
        <taxon>Alphaproteobacteria</taxon>
        <taxon>Hyphomicrobiales</taxon>
        <taxon>Devosiaceae</taxon>
        <taxon>Arsenicitalea</taxon>
    </lineage>
</organism>
<dbReference type="Gene3D" id="1.20.1300.10">
    <property type="entry name" value="Fumarate reductase/succinate dehydrogenase, transmembrane subunit"/>
    <property type="match status" value="1"/>
</dbReference>
<keyword evidence="11" id="KW-0479">Metal-binding</keyword>
<dbReference type="RefSeq" id="WP_127189310.1">
    <property type="nucleotide sequence ID" value="NZ_RZNJ01000005.1"/>
</dbReference>
<keyword evidence="10 16" id="KW-0812">Transmembrane</keyword>
<dbReference type="GO" id="GO:0016020">
    <property type="term" value="C:membrane"/>
    <property type="evidence" value="ECO:0007669"/>
    <property type="project" value="UniProtKB-SubCell"/>
</dbReference>
<keyword evidence="18" id="KW-1185">Reference proteome</keyword>
<comment type="pathway">
    <text evidence="4">Carbohydrate metabolism; tricarboxylic acid cycle.</text>
</comment>
<gene>
    <name evidence="17" type="primary">sdhD</name>
    <name evidence="17" type="ORF">EMQ25_14445</name>
</gene>
<proteinExistence type="predicted"/>
<evidence type="ECO:0000256" key="16">
    <source>
        <dbReference type="SAM" id="Phobius"/>
    </source>
</evidence>
<keyword evidence="15 16" id="KW-0472">Membrane</keyword>
<accession>A0A433X5G3</accession>
<keyword evidence="12" id="KW-0249">Electron transport</keyword>
<evidence type="ECO:0000256" key="12">
    <source>
        <dbReference type="ARBA" id="ARBA00022982"/>
    </source>
</evidence>
<evidence type="ECO:0000256" key="14">
    <source>
        <dbReference type="ARBA" id="ARBA00023004"/>
    </source>
</evidence>
<dbReference type="Pfam" id="PF01127">
    <property type="entry name" value="Sdh_cyt"/>
    <property type="match status" value="1"/>
</dbReference>
<evidence type="ECO:0000256" key="4">
    <source>
        <dbReference type="ARBA" id="ARBA00005163"/>
    </source>
</evidence>
<dbReference type="GO" id="GO:0020037">
    <property type="term" value="F:heme binding"/>
    <property type="evidence" value="ECO:0007669"/>
    <property type="project" value="InterPro"/>
</dbReference>
<evidence type="ECO:0000256" key="6">
    <source>
        <dbReference type="ARBA" id="ARBA00019425"/>
    </source>
</evidence>
<evidence type="ECO:0000256" key="2">
    <source>
        <dbReference type="ARBA" id="ARBA00004050"/>
    </source>
</evidence>
<evidence type="ECO:0000256" key="9">
    <source>
        <dbReference type="ARBA" id="ARBA00022617"/>
    </source>
</evidence>
<feature type="transmembrane region" description="Helical" evidence="16">
    <location>
        <begin position="34"/>
        <end position="53"/>
    </location>
</feature>
<evidence type="ECO:0000256" key="13">
    <source>
        <dbReference type="ARBA" id="ARBA00022989"/>
    </source>
</evidence>
<evidence type="ECO:0000256" key="7">
    <source>
        <dbReference type="ARBA" id="ARBA00022448"/>
    </source>
</evidence>
<evidence type="ECO:0000256" key="3">
    <source>
        <dbReference type="ARBA" id="ARBA00004141"/>
    </source>
</evidence>
<dbReference type="EMBL" id="RZNJ01000005">
    <property type="protein sequence ID" value="RUT29320.1"/>
    <property type="molecule type" value="Genomic_DNA"/>
</dbReference>
<comment type="caution">
    <text evidence="17">The sequence shown here is derived from an EMBL/GenBank/DDBJ whole genome shotgun (WGS) entry which is preliminary data.</text>
</comment>
<keyword evidence="7" id="KW-0813">Transport</keyword>
<evidence type="ECO:0000256" key="11">
    <source>
        <dbReference type="ARBA" id="ARBA00022723"/>
    </source>
</evidence>
<dbReference type="OrthoDB" id="9809280at2"/>
<keyword evidence="13 16" id="KW-1133">Transmembrane helix</keyword>
<comment type="function">
    <text evidence="2">Membrane-anchoring subunit of succinate dehydrogenase (SDH).</text>
</comment>
<dbReference type="Proteomes" id="UP000281547">
    <property type="component" value="Unassembled WGS sequence"/>
</dbReference>
<feature type="transmembrane region" description="Helical" evidence="16">
    <location>
        <begin position="103"/>
        <end position="128"/>
    </location>
</feature>
<evidence type="ECO:0000256" key="8">
    <source>
        <dbReference type="ARBA" id="ARBA00022532"/>
    </source>
</evidence>
<comment type="subunit">
    <text evidence="5">Part of an enzyme complex containing four subunits: a flavoprotein, an iron-sulfur protein, plus two membrane-anchoring proteins, SdhC and SdhD.</text>
</comment>
<dbReference type="CDD" id="cd03495">
    <property type="entry name" value="SQR_TypeC_SdhD_like"/>
    <property type="match status" value="1"/>
</dbReference>
<dbReference type="GO" id="GO:0006099">
    <property type="term" value="P:tricarboxylic acid cycle"/>
    <property type="evidence" value="ECO:0007669"/>
    <property type="project" value="UniProtKB-UniPathway"/>
</dbReference>
<comment type="subcellular location">
    <subcellularLocation>
        <location evidence="3">Membrane</location>
        <topology evidence="3">Multi-pass membrane protein</topology>
    </subcellularLocation>
</comment>
<evidence type="ECO:0000256" key="5">
    <source>
        <dbReference type="ARBA" id="ARBA00011558"/>
    </source>
</evidence>
<dbReference type="GO" id="GO:0046872">
    <property type="term" value="F:metal ion binding"/>
    <property type="evidence" value="ECO:0007669"/>
    <property type="project" value="UniProtKB-KW"/>
</dbReference>
<dbReference type="UniPathway" id="UPA00223"/>
<dbReference type="AlphaFoldDB" id="A0A433X5G3"/>
<protein>
    <recommendedName>
        <fullName evidence="6">Succinate dehydrogenase hydrophobic membrane anchor subunit</fullName>
    </recommendedName>
</protein>
<keyword evidence="9" id="KW-0349">Heme</keyword>
<dbReference type="SUPFAM" id="SSF81343">
    <property type="entry name" value="Fumarate reductase respiratory complex transmembrane subunits"/>
    <property type="match status" value="1"/>
</dbReference>
<reference evidence="17 18" key="1">
    <citation type="journal article" date="2016" name="Int. J. Syst. Evol. Microbiol.">
        <title>Arsenicitalea aurantiaca gen. nov., sp. nov., a new member of the family Hyphomicrobiaceae, isolated from high-arsenic sediment.</title>
        <authorList>
            <person name="Mu Y."/>
            <person name="Zhou L."/>
            <person name="Zeng X.C."/>
            <person name="Liu L."/>
            <person name="Pan Y."/>
            <person name="Chen X."/>
            <person name="Wang J."/>
            <person name="Li S."/>
            <person name="Li W.J."/>
            <person name="Wang Y."/>
        </authorList>
    </citation>
    <scope>NUCLEOTIDE SEQUENCE [LARGE SCALE GENOMIC DNA]</scope>
    <source>
        <strain evidence="17 18">42-50</strain>
    </source>
</reference>
<comment type="cofactor">
    <cofactor evidence="1">
        <name>heme</name>
        <dbReference type="ChEBI" id="CHEBI:30413"/>
    </cofactor>
</comment>
<evidence type="ECO:0000256" key="1">
    <source>
        <dbReference type="ARBA" id="ARBA00001971"/>
    </source>
</evidence>
<keyword evidence="14" id="KW-0408">Iron</keyword>
<sequence length="130" mass="14360">MSERISKANIADPKTSFGSGRAATRHFMTQRLTAMANIAFTLFFVWMVVRLAGAERADMVAVLANPFVAIVTALLIVNVAVHMRIGMLEVIEDYVHDARLNRFCIMLNTFFAILVAGGTILALVKIVFWG</sequence>
<evidence type="ECO:0000256" key="10">
    <source>
        <dbReference type="ARBA" id="ARBA00022692"/>
    </source>
</evidence>
<name>A0A433X5G3_9HYPH</name>
<dbReference type="InterPro" id="IPR034804">
    <property type="entry name" value="SQR/QFR_C/D"/>
</dbReference>
<evidence type="ECO:0000256" key="15">
    <source>
        <dbReference type="ARBA" id="ARBA00023136"/>
    </source>
</evidence>
<feature type="transmembrane region" description="Helical" evidence="16">
    <location>
        <begin position="59"/>
        <end position="82"/>
    </location>
</feature>
<dbReference type="NCBIfam" id="TIGR02968">
    <property type="entry name" value="succ_dehyd_anc"/>
    <property type="match status" value="1"/>
</dbReference>
<dbReference type="InterPro" id="IPR000701">
    <property type="entry name" value="SuccDH_FuR_B_TM-su"/>
</dbReference>
<dbReference type="InterPro" id="IPR014312">
    <property type="entry name" value="Succ_DH_anchor"/>
</dbReference>
<keyword evidence="8" id="KW-0816">Tricarboxylic acid cycle</keyword>
<evidence type="ECO:0000313" key="17">
    <source>
        <dbReference type="EMBL" id="RUT29320.1"/>
    </source>
</evidence>
<evidence type="ECO:0000313" key="18">
    <source>
        <dbReference type="Proteomes" id="UP000281547"/>
    </source>
</evidence>